<dbReference type="PIRSF" id="PIRSF000164">
    <property type="entry name" value="DHO_oxidase"/>
    <property type="match status" value="1"/>
</dbReference>
<keyword evidence="7" id="KW-0560">Oxidoreductase</keyword>
<evidence type="ECO:0000256" key="4">
    <source>
        <dbReference type="ARBA" id="ARBA00022630"/>
    </source>
</evidence>
<keyword evidence="6" id="KW-0665">Pyrimidine biosynthesis</keyword>
<gene>
    <name evidence="9" type="ordered locus">Calag_0598</name>
</gene>
<dbReference type="PANTHER" id="PTHR48109">
    <property type="entry name" value="DIHYDROOROTATE DEHYDROGENASE (QUINONE), MITOCHONDRIAL-RELATED"/>
    <property type="match status" value="1"/>
</dbReference>
<accession>L0ABC6</accession>
<dbReference type="GO" id="GO:0006207">
    <property type="term" value="P:'de novo' pyrimidine nucleobase biosynthetic process"/>
    <property type="evidence" value="ECO:0007669"/>
    <property type="project" value="InterPro"/>
</dbReference>
<dbReference type="Proteomes" id="UP000010469">
    <property type="component" value="Chromosome"/>
</dbReference>
<dbReference type="InterPro" id="IPR005720">
    <property type="entry name" value="Dihydroorotate_DH_cat"/>
</dbReference>
<evidence type="ECO:0000259" key="8">
    <source>
        <dbReference type="Pfam" id="PF01180"/>
    </source>
</evidence>
<dbReference type="GO" id="GO:0004152">
    <property type="term" value="F:dihydroorotate dehydrogenase activity"/>
    <property type="evidence" value="ECO:0007669"/>
    <property type="project" value="InterPro"/>
</dbReference>
<dbReference type="eggNOG" id="arCOG00603">
    <property type="taxonomic scope" value="Archaea"/>
</dbReference>
<evidence type="ECO:0000256" key="6">
    <source>
        <dbReference type="ARBA" id="ARBA00022975"/>
    </source>
</evidence>
<dbReference type="InterPro" id="IPR050074">
    <property type="entry name" value="DHO_dehydrogenase"/>
</dbReference>
<evidence type="ECO:0000256" key="7">
    <source>
        <dbReference type="ARBA" id="ARBA00023002"/>
    </source>
</evidence>
<reference evidence="10" key="1">
    <citation type="submission" date="2012-03" db="EMBL/GenBank/DDBJ databases">
        <title>Complete genome of Caldisphaera lagunensis DSM 15908.</title>
        <authorList>
            <person name="Lucas S."/>
            <person name="Copeland A."/>
            <person name="Lapidus A."/>
            <person name="Glavina del Rio T."/>
            <person name="Dalin E."/>
            <person name="Tice H."/>
            <person name="Bruce D."/>
            <person name="Goodwin L."/>
            <person name="Pitluck S."/>
            <person name="Peters L."/>
            <person name="Mikhailova N."/>
            <person name="Teshima H."/>
            <person name="Kyrpides N."/>
            <person name="Mavromatis K."/>
            <person name="Ivanova N."/>
            <person name="Brettin T."/>
            <person name="Detter J.C."/>
            <person name="Han C."/>
            <person name="Larimer F."/>
            <person name="Land M."/>
            <person name="Hauser L."/>
            <person name="Markowitz V."/>
            <person name="Cheng J.-F."/>
            <person name="Hugenholtz P."/>
            <person name="Woyke T."/>
            <person name="Wu D."/>
            <person name="Spring S."/>
            <person name="Schroeder M."/>
            <person name="Brambilla E."/>
            <person name="Klenk H.-P."/>
            <person name="Eisen J.A."/>
        </authorList>
    </citation>
    <scope>NUCLEOTIDE SEQUENCE [LARGE SCALE GENOMIC DNA]</scope>
    <source>
        <strain evidence="10">DSM 15908 / JCM 11604 / IC-154</strain>
    </source>
</reference>
<name>L0ABC6_CALLD</name>
<evidence type="ECO:0000256" key="1">
    <source>
        <dbReference type="ARBA" id="ARBA00001917"/>
    </source>
</evidence>
<dbReference type="GO" id="GO:0044205">
    <property type="term" value="P:'de novo' UMP biosynthetic process"/>
    <property type="evidence" value="ECO:0007669"/>
    <property type="project" value="UniProtKB-UniPathway"/>
</dbReference>
<protein>
    <submittedName>
        <fullName evidence="9">Dihydroorotate dehydrogenase</fullName>
    </submittedName>
</protein>
<evidence type="ECO:0000256" key="5">
    <source>
        <dbReference type="ARBA" id="ARBA00022643"/>
    </source>
</evidence>
<comment type="pathway">
    <text evidence="3">Pyrimidine metabolism; UMP biosynthesis via de novo pathway.</text>
</comment>
<dbReference type="HOGENOM" id="CLU_917034_0_0_2"/>
<dbReference type="PROSITE" id="PS00911">
    <property type="entry name" value="DHODEHASE_1"/>
    <property type="match status" value="1"/>
</dbReference>
<feature type="domain" description="Dihydroorotate dehydrogenase catalytic" evidence="8">
    <location>
        <begin position="48"/>
        <end position="299"/>
    </location>
</feature>
<evidence type="ECO:0000313" key="9">
    <source>
        <dbReference type="EMBL" id="AFZ70355.1"/>
    </source>
</evidence>
<proteinExistence type="predicted"/>
<keyword evidence="10" id="KW-1185">Reference proteome</keyword>
<dbReference type="STRING" id="1056495.Calag_0598"/>
<dbReference type="GeneID" id="14211858"/>
<dbReference type="Gene3D" id="3.20.20.70">
    <property type="entry name" value="Aldolase class I"/>
    <property type="match status" value="1"/>
</dbReference>
<dbReference type="SUPFAM" id="SSF51395">
    <property type="entry name" value="FMN-linked oxidoreductases"/>
    <property type="match status" value="1"/>
</dbReference>
<dbReference type="AlphaFoldDB" id="L0ABC6"/>
<dbReference type="Pfam" id="PF01180">
    <property type="entry name" value="DHO_dh"/>
    <property type="match status" value="1"/>
</dbReference>
<dbReference type="OrthoDB" id="36608at2157"/>
<comment type="cofactor">
    <cofactor evidence="1">
        <name>FMN</name>
        <dbReference type="ChEBI" id="CHEBI:58210"/>
    </cofactor>
</comment>
<dbReference type="RefSeq" id="WP_015232253.1">
    <property type="nucleotide sequence ID" value="NC_019791.1"/>
</dbReference>
<evidence type="ECO:0000313" key="10">
    <source>
        <dbReference type="Proteomes" id="UP000010469"/>
    </source>
</evidence>
<comment type="function">
    <text evidence="2">Catalyzes the conversion of dihydroorotate to orotate with quinone as electron acceptor.</text>
</comment>
<keyword evidence="5" id="KW-0288">FMN</keyword>
<dbReference type="GO" id="GO:0005737">
    <property type="term" value="C:cytoplasm"/>
    <property type="evidence" value="ECO:0007669"/>
    <property type="project" value="InterPro"/>
</dbReference>
<dbReference type="InterPro" id="IPR012135">
    <property type="entry name" value="Dihydroorotate_DH_1_2"/>
</dbReference>
<dbReference type="InterPro" id="IPR013785">
    <property type="entry name" value="Aldolase_TIM"/>
</dbReference>
<evidence type="ECO:0000256" key="2">
    <source>
        <dbReference type="ARBA" id="ARBA00003125"/>
    </source>
</evidence>
<evidence type="ECO:0000256" key="3">
    <source>
        <dbReference type="ARBA" id="ARBA00004725"/>
    </source>
</evidence>
<dbReference type="KEGG" id="clg:Calag_0598"/>
<dbReference type="UniPathway" id="UPA00070"/>
<dbReference type="InterPro" id="IPR001295">
    <property type="entry name" value="Dihydroorotate_DH_CS"/>
</dbReference>
<sequence>MSIAESMINLISKSVKYVHPEITMRIGHLIFSIPLPEGKCKHQYEIGSAKVCGKVGIAAGLDKNGKYAKFLSHFNPGFIVIGSTTPKKRIGNKPPRVARILPYSMVNAMGLNNDGLPMVLSRVSKINYPIFISVAGFNLFEIEEQIIYLNKYMSENIQGIEINLSSPTYKGKWKDIIPTLTASKKQIFIKIGPGFSIREYAKIANKEGFGLVLSNTLPIQDNRISVKRGGLSGILLYKLSKAMIKKAREVGGNEIPIIGVGGIMSCKQLNEILQYANAAEIYTAILYMGPGIINSLNERCNKL</sequence>
<dbReference type="InParanoid" id="L0ABC6"/>
<organism evidence="9 10">
    <name type="scientific">Caldisphaera lagunensis (strain DSM 15908 / JCM 11604 / ANMR 0165 / IC-154)</name>
    <dbReference type="NCBI Taxonomy" id="1056495"/>
    <lineage>
        <taxon>Archaea</taxon>
        <taxon>Thermoproteota</taxon>
        <taxon>Thermoprotei</taxon>
        <taxon>Acidilobales</taxon>
        <taxon>Caldisphaeraceae</taxon>
        <taxon>Caldisphaera</taxon>
    </lineage>
</organism>
<keyword evidence="4" id="KW-0285">Flavoprotein</keyword>
<dbReference type="PANTHER" id="PTHR48109:SF4">
    <property type="entry name" value="DIHYDROOROTATE DEHYDROGENASE (QUINONE), MITOCHONDRIAL"/>
    <property type="match status" value="1"/>
</dbReference>
<dbReference type="EMBL" id="CP003378">
    <property type="protein sequence ID" value="AFZ70355.1"/>
    <property type="molecule type" value="Genomic_DNA"/>
</dbReference>